<dbReference type="PANTHER" id="PTHR43685">
    <property type="entry name" value="GLYCOSYLTRANSFERASE"/>
    <property type="match status" value="1"/>
</dbReference>
<dbReference type="InterPro" id="IPR001173">
    <property type="entry name" value="Glyco_trans_2-like"/>
</dbReference>
<dbReference type="PANTHER" id="PTHR43685:SF3">
    <property type="entry name" value="SLR2126 PROTEIN"/>
    <property type="match status" value="1"/>
</dbReference>
<accession>A0AAW4FI21</accession>
<sequence length="342" mass="37570">MTVERPAWAAKGCANATETPWVPTSAAREETFASFIVCTRNRVEALDACIRSIEATCRSHATVRCELVVVDNGSTDGTPDRISRIAAASPMAITHAVETRPGLAVARNTAMAHARGRILIFIDDDCEVDVGYLRDLEHHCAGGGGGVIRGGRVELGNPADLPFTIKRSNVRERLTHEVHPGGFVLGCNMTMHREVALRVGPFDERFGAGAPLLSAEDTDYLVRADRLGIPVEYVPDMVVFHHHGRRARAAIETLHCNYSFGNGALCLKHLRTAPWLLRHFCWTVRSAFGEIFGGARFDPVLHLSHWPIVFMNLLGALKFVGLFVAERSPGPAEQRAEEQLHR</sequence>
<comment type="caution">
    <text evidence="2">The sequence shown here is derived from an EMBL/GenBank/DDBJ whole genome shotgun (WGS) entry which is preliminary data.</text>
</comment>
<evidence type="ECO:0000259" key="1">
    <source>
        <dbReference type="Pfam" id="PF00535"/>
    </source>
</evidence>
<evidence type="ECO:0000313" key="2">
    <source>
        <dbReference type="EMBL" id="MBM3091757.1"/>
    </source>
</evidence>
<organism evidence="2 3">
    <name type="scientific">Ensifer canadensis</name>
    <dbReference type="NCBI Taxonomy" id="555315"/>
    <lineage>
        <taxon>Bacteria</taxon>
        <taxon>Pseudomonadati</taxon>
        <taxon>Pseudomonadota</taxon>
        <taxon>Alphaproteobacteria</taxon>
        <taxon>Hyphomicrobiales</taxon>
        <taxon>Rhizobiaceae</taxon>
        <taxon>Sinorhizobium/Ensifer group</taxon>
        <taxon>Ensifer</taxon>
    </lineage>
</organism>
<dbReference type="Gene3D" id="3.90.550.10">
    <property type="entry name" value="Spore Coat Polysaccharide Biosynthesis Protein SpsA, Chain A"/>
    <property type="match status" value="1"/>
</dbReference>
<dbReference type="InterPro" id="IPR029044">
    <property type="entry name" value="Nucleotide-diphossugar_trans"/>
</dbReference>
<keyword evidence="3" id="KW-1185">Reference proteome</keyword>
<dbReference type="RefSeq" id="WP_107027234.1">
    <property type="nucleotide sequence ID" value="NZ_CP083371.1"/>
</dbReference>
<feature type="domain" description="Glycosyltransferase 2-like" evidence="1">
    <location>
        <begin position="34"/>
        <end position="138"/>
    </location>
</feature>
<name>A0AAW4FI21_9HYPH</name>
<reference evidence="2 3" key="1">
    <citation type="submission" date="2020-01" db="EMBL/GenBank/DDBJ databases">
        <title>Draft genome assembly of Ensifer adhaerens T173.</title>
        <authorList>
            <person name="Craig J.E."/>
            <person name="Stinchcombe J.R."/>
        </authorList>
    </citation>
    <scope>NUCLEOTIDE SEQUENCE [LARGE SCALE GENOMIC DNA]</scope>
    <source>
        <strain evidence="2 3">T173</strain>
    </source>
</reference>
<dbReference type="EMBL" id="WXFA01000007">
    <property type="protein sequence ID" value="MBM3091757.1"/>
    <property type="molecule type" value="Genomic_DNA"/>
</dbReference>
<dbReference type="Proteomes" id="UP000744980">
    <property type="component" value="Unassembled WGS sequence"/>
</dbReference>
<evidence type="ECO:0000313" key="3">
    <source>
        <dbReference type="Proteomes" id="UP000744980"/>
    </source>
</evidence>
<dbReference type="CDD" id="cd00761">
    <property type="entry name" value="Glyco_tranf_GTA_type"/>
    <property type="match status" value="1"/>
</dbReference>
<dbReference type="Pfam" id="PF00535">
    <property type="entry name" value="Glycos_transf_2"/>
    <property type="match status" value="1"/>
</dbReference>
<dbReference type="AlphaFoldDB" id="A0AAW4FI21"/>
<dbReference type="SUPFAM" id="SSF53448">
    <property type="entry name" value="Nucleotide-diphospho-sugar transferases"/>
    <property type="match status" value="1"/>
</dbReference>
<dbReference type="InterPro" id="IPR050834">
    <property type="entry name" value="Glycosyltransf_2"/>
</dbReference>
<gene>
    <name evidence="2" type="ORF">GFB56_13130</name>
</gene>
<protein>
    <submittedName>
        <fullName evidence="2">Glycosyltransferase</fullName>
    </submittedName>
</protein>
<proteinExistence type="predicted"/>